<dbReference type="Proteomes" id="UP000030889">
    <property type="component" value="Unassembled WGS sequence"/>
</dbReference>
<evidence type="ECO:0000313" key="3">
    <source>
        <dbReference type="EMBL" id="KHE40623.1"/>
    </source>
</evidence>
<organism evidence="3 4">
    <name type="scientific">Alistipes inops</name>
    <dbReference type="NCBI Taxonomy" id="1501391"/>
    <lineage>
        <taxon>Bacteria</taxon>
        <taxon>Pseudomonadati</taxon>
        <taxon>Bacteroidota</taxon>
        <taxon>Bacteroidia</taxon>
        <taxon>Bacteroidales</taxon>
        <taxon>Rikenellaceae</taxon>
        <taxon>Alistipes</taxon>
    </lineage>
</organism>
<dbReference type="EMBL" id="JRGF01000021">
    <property type="protein sequence ID" value="KHE40623.1"/>
    <property type="molecule type" value="Genomic_DNA"/>
</dbReference>
<dbReference type="RefSeq" id="WP_035474353.1">
    <property type="nucleotide sequence ID" value="NZ_JRGF01000021.1"/>
</dbReference>
<keyword evidence="1" id="KW-0472">Membrane</keyword>
<evidence type="ECO:0000313" key="4">
    <source>
        <dbReference type="Proteomes" id="UP000030889"/>
    </source>
</evidence>
<protein>
    <recommendedName>
        <fullName evidence="2">Conjugative transposon TraM C-terminal domain-containing protein</fullName>
    </recommendedName>
</protein>
<keyword evidence="4" id="KW-1185">Reference proteome</keyword>
<accession>A0ABR4YHA4</accession>
<reference evidence="3 4" key="1">
    <citation type="submission" date="2014-09" db="EMBL/GenBank/DDBJ databases">
        <title>Alistipes sp. 627, sp. nov., a novel member of the family Rikenellaceae isolated from human faeces.</title>
        <authorList>
            <person name="Shkoporov A.N."/>
            <person name="Chaplin A.V."/>
            <person name="Motuzova O.V."/>
            <person name="Kafarskaia L.I."/>
            <person name="Khokhlova E.V."/>
            <person name="Efimov B.A."/>
        </authorList>
    </citation>
    <scope>NUCLEOTIDE SEQUENCE [LARGE SCALE GENOMIC DNA]</scope>
    <source>
        <strain evidence="3 4">627</strain>
    </source>
</reference>
<dbReference type="Pfam" id="PF12508">
    <property type="entry name" value="Transposon_TraM"/>
    <property type="match status" value="1"/>
</dbReference>
<feature type="transmembrane region" description="Helical" evidence="1">
    <location>
        <begin position="21"/>
        <end position="43"/>
    </location>
</feature>
<name>A0ABR4YHA4_9BACT</name>
<evidence type="ECO:0000259" key="2">
    <source>
        <dbReference type="Pfam" id="PF12508"/>
    </source>
</evidence>
<comment type="caution">
    <text evidence="3">The sequence shown here is derived from an EMBL/GenBank/DDBJ whole genome shotgun (WGS) entry which is preliminary data.</text>
</comment>
<proteinExistence type="predicted"/>
<gene>
    <name evidence="3" type="ORF">LG35_09820</name>
</gene>
<evidence type="ECO:0000256" key="1">
    <source>
        <dbReference type="SAM" id="Phobius"/>
    </source>
</evidence>
<dbReference type="NCBIfam" id="TIGR03779">
    <property type="entry name" value="Bac_Flav_CT_M"/>
    <property type="match status" value="1"/>
</dbReference>
<feature type="domain" description="Conjugative transposon TraM C-terminal" evidence="2">
    <location>
        <begin position="261"/>
        <end position="410"/>
    </location>
</feature>
<dbReference type="InterPro" id="IPR055407">
    <property type="entry name" value="TraM_C"/>
</dbReference>
<dbReference type="InterPro" id="IPR022187">
    <property type="entry name" value="Conjug_transposon_TraM"/>
</dbReference>
<sequence>MAATQPGKESQQASKQKAWQHLRSGLAIGAMTALCGGFLWMLYAPQEKTPGNEMFEGFDTSIPDATVSEMNADKRKVYEEIHRQELWQDKVRSLEDFSEDTLLSDSMTRIETSPTPGAGASAIDASHDTYRTLNRQIASFYRPTPAEDPRVADLQRQVEELTRRLESRTSPSVEHPTADEVLERSYALAARYFPNGAADGREPVAASVPATVSPAEQITVVRPVTSVVSTLALPDTLPDIPRNRAFRTAVGPDTTTPTGMIHACIAGEQRIAAGERVRLRLLDRVQAGETLLPEGTIIYGTATISGQRLGIRVQSLASDAGLLTVNLTAYDTDGQPGLFIPDTAERSALKEAAASAGNNLGSGITVTRGAGQQIASDLTRSLLSGGTKYLSAKLREVRITLKAGHTLFLVSEQ</sequence>
<keyword evidence="1" id="KW-1133">Transmembrane helix</keyword>
<keyword evidence="1" id="KW-0812">Transmembrane</keyword>